<gene>
    <name evidence="2" type="ORF">MIND_00610400</name>
</gene>
<dbReference type="Proteomes" id="UP000636479">
    <property type="component" value="Unassembled WGS sequence"/>
</dbReference>
<evidence type="ECO:0000313" key="3">
    <source>
        <dbReference type="Proteomes" id="UP000636479"/>
    </source>
</evidence>
<sequence length="263" mass="28770">MSIEPNLENTALPGHLDNLIEVCFGPNAEEFVASSEARPLLLPFSKRPKPSQLRDRLSALFSLQGADSLTPTAIRAVNLTWENFTEGSVAPNDFLRSPIGAAYRVTNVSGKGRGLIATRNITVGERVLIEHPVVVLVKDQMNALCFLTLPKQAIHALLLLHNNIPDNKEYTSHLDIPQHRLLDYLKGVATSNAFVATLDNGEEAGVILLAGSLFNHSQQANVYYSFETDKMVFTAIQPVNQGQELTVCYSGSAEELQSNYGIP</sequence>
<name>A0A8H6SSY5_9AGAR</name>
<dbReference type="SUPFAM" id="SSF82199">
    <property type="entry name" value="SET domain"/>
    <property type="match status" value="1"/>
</dbReference>
<dbReference type="OrthoDB" id="265717at2759"/>
<dbReference type="CDD" id="cd20071">
    <property type="entry name" value="SET_SMYD"/>
    <property type="match status" value="1"/>
</dbReference>
<proteinExistence type="predicted"/>
<dbReference type="SMART" id="SM00317">
    <property type="entry name" value="SET"/>
    <property type="match status" value="1"/>
</dbReference>
<protein>
    <submittedName>
        <fullName evidence="2">Putative set domain-containing protein</fullName>
    </submittedName>
</protein>
<dbReference type="EMBL" id="JACAZF010000005">
    <property type="protein sequence ID" value="KAF7303807.1"/>
    <property type="molecule type" value="Genomic_DNA"/>
</dbReference>
<dbReference type="PANTHER" id="PTHR47332:SF4">
    <property type="entry name" value="SET DOMAIN-CONTAINING PROTEIN 5"/>
    <property type="match status" value="1"/>
</dbReference>
<accession>A0A8H6SSY5</accession>
<feature type="domain" description="SET" evidence="1">
    <location>
        <begin position="90"/>
        <end position="250"/>
    </location>
</feature>
<dbReference type="PROSITE" id="PS50280">
    <property type="entry name" value="SET"/>
    <property type="match status" value="1"/>
</dbReference>
<keyword evidence="3" id="KW-1185">Reference proteome</keyword>
<dbReference type="InterPro" id="IPR053185">
    <property type="entry name" value="SET_domain_protein"/>
</dbReference>
<organism evidence="2 3">
    <name type="scientific">Mycena indigotica</name>
    <dbReference type="NCBI Taxonomy" id="2126181"/>
    <lineage>
        <taxon>Eukaryota</taxon>
        <taxon>Fungi</taxon>
        <taxon>Dikarya</taxon>
        <taxon>Basidiomycota</taxon>
        <taxon>Agaricomycotina</taxon>
        <taxon>Agaricomycetes</taxon>
        <taxon>Agaricomycetidae</taxon>
        <taxon>Agaricales</taxon>
        <taxon>Marasmiineae</taxon>
        <taxon>Mycenaceae</taxon>
        <taxon>Mycena</taxon>
    </lineage>
</organism>
<evidence type="ECO:0000259" key="1">
    <source>
        <dbReference type="PROSITE" id="PS50280"/>
    </source>
</evidence>
<evidence type="ECO:0000313" key="2">
    <source>
        <dbReference type="EMBL" id="KAF7303807.1"/>
    </source>
</evidence>
<dbReference type="InterPro" id="IPR001214">
    <property type="entry name" value="SET_dom"/>
</dbReference>
<dbReference type="InterPro" id="IPR046341">
    <property type="entry name" value="SET_dom_sf"/>
</dbReference>
<reference evidence="2" key="1">
    <citation type="submission" date="2020-05" db="EMBL/GenBank/DDBJ databases">
        <title>Mycena genomes resolve the evolution of fungal bioluminescence.</title>
        <authorList>
            <person name="Tsai I.J."/>
        </authorList>
    </citation>
    <scope>NUCLEOTIDE SEQUENCE</scope>
    <source>
        <strain evidence="2">171206Taipei</strain>
    </source>
</reference>
<comment type="caution">
    <text evidence="2">The sequence shown here is derived from an EMBL/GenBank/DDBJ whole genome shotgun (WGS) entry which is preliminary data.</text>
</comment>
<dbReference type="PANTHER" id="PTHR47332">
    <property type="entry name" value="SET DOMAIN-CONTAINING PROTEIN 5"/>
    <property type="match status" value="1"/>
</dbReference>
<dbReference type="Gene3D" id="2.170.270.10">
    <property type="entry name" value="SET domain"/>
    <property type="match status" value="1"/>
</dbReference>
<dbReference type="GeneID" id="59345374"/>
<dbReference type="RefSeq" id="XP_037220779.1">
    <property type="nucleotide sequence ID" value="XM_037362858.1"/>
</dbReference>
<dbReference type="Pfam" id="PF00856">
    <property type="entry name" value="SET"/>
    <property type="match status" value="1"/>
</dbReference>
<dbReference type="AlphaFoldDB" id="A0A8H6SSY5"/>